<evidence type="ECO:0000256" key="6">
    <source>
        <dbReference type="ARBA" id="ARBA00023136"/>
    </source>
</evidence>
<reference evidence="8" key="1">
    <citation type="submission" date="2020-07" db="EMBL/GenBank/DDBJ databases">
        <title>Clinical and genomic characterization of carbapenemase-producing Enterobacterales causing secondary infections during the COVID-19 crisis at a New York City hospital.</title>
        <authorList>
            <person name="Gomez-Simmonds A."/>
            <person name="Annavajhala M.K."/>
            <person name="Uhlemann A.-C."/>
        </authorList>
    </citation>
    <scope>NUCLEOTIDE SEQUENCE</scope>
    <source>
        <strain evidence="8">NK1396</strain>
    </source>
</reference>
<comment type="caution">
    <text evidence="8">The sequence shown here is derived from an EMBL/GenBank/DDBJ whole genome shotgun (WGS) entry which is preliminary data.</text>
</comment>
<feature type="transmembrane region" description="Helical" evidence="7">
    <location>
        <begin position="94"/>
        <end position="121"/>
    </location>
</feature>
<keyword evidence="5 7" id="KW-1133">Transmembrane helix</keyword>
<protein>
    <recommendedName>
        <fullName evidence="10">Acyltransferase</fullName>
    </recommendedName>
</protein>
<gene>
    <name evidence="8" type="ORF">IE983_06955</name>
</gene>
<evidence type="ECO:0008006" key="10">
    <source>
        <dbReference type="Google" id="ProtNLM"/>
    </source>
</evidence>
<dbReference type="Proteomes" id="UP000655273">
    <property type="component" value="Unassembled WGS sequence"/>
</dbReference>
<dbReference type="PANTHER" id="PTHR40074:SF4">
    <property type="entry name" value="INNER MEMBRANE PROTEIN YCFT"/>
    <property type="match status" value="1"/>
</dbReference>
<accession>A0A927DHJ0</accession>
<evidence type="ECO:0000256" key="2">
    <source>
        <dbReference type="ARBA" id="ARBA00007400"/>
    </source>
</evidence>
<evidence type="ECO:0000313" key="9">
    <source>
        <dbReference type="Proteomes" id="UP000655273"/>
    </source>
</evidence>
<name>A0A927DHJ0_9ENTR</name>
<keyword evidence="4 7" id="KW-0812">Transmembrane</keyword>
<feature type="transmembrane region" description="Helical" evidence="7">
    <location>
        <begin position="12"/>
        <end position="29"/>
    </location>
</feature>
<evidence type="ECO:0000313" key="8">
    <source>
        <dbReference type="EMBL" id="MBD3706810.1"/>
    </source>
</evidence>
<dbReference type="AlphaFoldDB" id="A0A927DHJ0"/>
<evidence type="ECO:0000256" key="3">
    <source>
        <dbReference type="ARBA" id="ARBA00022475"/>
    </source>
</evidence>
<sequence>MAWMKGMNLRRSWLVLIASGAVSVVLWFANVPLPLSLLSIVVIMKLFYSFEQRYAVHPNNLLNVIGSNTIAIYTTHRILIEAFSLLLIREMNAAYWPIWAELTLILVYPFISLLVCTLVGLGARKLSTALFGDLFLLPLPRGFLHRLLPVNLLGPHPGALSPLVRLRFAYA</sequence>
<keyword evidence="6 7" id="KW-0472">Membrane</keyword>
<dbReference type="PANTHER" id="PTHR40074">
    <property type="entry name" value="O-ACETYLTRANSFERASE WECH"/>
    <property type="match status" value="1"/>
</dbReference>
<keyword evidence="3" id="KW-1003">Cell membrane</keyword>
<evidence type="ECO:0000256" key="4">
    <source>
        <dbReference type="ARBA" id="ARBA00022692"/>
    </source>
</evidence>
<dbReference type="EMBL" id="JACXTA010000001">
    <property type="protein sequence ID" value="MBD3706810.1"/>
    <property type="molecule type" value="Genomic_DNA"/>
</dbReference>
<dbReference type="GO" id="GO:0005886">
    <property type="term" value="C:plasma membrane"/>
    <property type="evidence" value="ECO:0007669"/>
    <property type="project" value="UniProtKB-SubCell"/>
</dbReference>
<proteinExistence type="inferred from homology"/>
<evidence type="ECO:0000256" key="7">
    <source>
        <dbReference type="SAM" id="Phobius"/>
    </source>
</evidence>
<comment type="subcellular location">
    <subcellularLocation>
        <location evidence="1">Cell membrane</location>
        <topology evidence="1">Multi-pass membrane protein</topology>
    </subcellularLocation>
</comment>
<evidence type="ECO:0000256" key="5">
    <source>
        <dbReference type="ARBA" id="ARBA00022989"/>
    </source>
</evidence>
<comment type="similarity">
    <text evidence="2">Belongs to the acyltransferase 3 family.</text>
</comment>
<evidence type="ECO:0000256" key="1">
    <source>
        <dbReference type="ARBA" id="ARBA00004651"/>
    </source>
</evidence>
<organism evidence="8 9">
    <name type="scientific">Enterobacter hormaechei</name>
    <dbReference type="NCBI Taxonomy" id="158836"/>
    <lineage>
        <taxon>Bacteria</taxon>
        <taxon>Pseudomonadati</taxon>
        <taxon>Pseudomonadota</taxon>
        <taxon>Gammaproteobacteria</taxon>
        <taxon>Enterobacterales</taxon>
        <taxon>Enterobacteriaceae</taxon>
        <taxon>Enterobacter</taxon>
        <taxon>Enterobacter cloacae complex</taxon>
    </lineage>
</organism>
<dbReference type="GO" id="GO:0009246">
    <property type="term" value="P:enterobacterial common antigen biosynthetic process"/>
    <property type="evidence" value="ECO:0007669"/>
    <property type="project" value="TreeGrafter"/>
</dbReference>
<dbReference type="GO" id="GO:0016413">
    <property type="term" value="F:O-acetyltransferase activity"/>
    <property type="evidence" value="ECO:0007669"/>
    <property type="project" value="TreeGrafter"/>
</dbReference>